<accession>A0AAN6H825</accession>
<dbReference type="AlphaFoldDB" id="A0AAN6H825"/>
<keyword evidence="5" id="KW-1185">Reference proteome</keyword>
<feature type="compositionally biased region" description="Acidic residues" evidence="1">
    <location>
        <begin position="602"/>
        <end position="614"/>
    </location>
</feature>
<dbReference type="InterPro" id="IPR036420">
    <property type="entry name" value="BRCT_dom_sf"/>
</dbReference>
<dbReference type="InterPro" id="IPR008893">
    <property type="entry name" value="WGR_domain"/>
</dbReference>
<reference evidence="4" key="1">
    <citation type="submission" date="2023-06" db="EMBL/GenBank/DDBJ databases">
        <title>Black Yeasts Isolated from many extreme environments.</title>
        <authorList>
            <person name="Coleine C."/>
            <person name="Stajich J.E."/>
            <person name="Selbmann L."/>
        </authorList>
    </citation>
    <scope>NUCLEOTIDE SEQUENCE</scope>
    <source>
        <strain evidence="4">CCFEE 5200</strain>
    </source>
</reference>
<evidence type="ECO:0000256" key="1">
    <source>
        <dbReference type="SAM" id="MobiDB-lite"/>
    </source>
</evidence>
<evidence type="ECO:0008006" key="6">
    <source>
        <dbReference type="Google" id="ProtNLM"/>
    </source>
</evidence>
<feature type="domain" description="WGR" evidence="3">
    <location>
        <begin position="215"/>
        <end position="316"/>
    </location>
</feature>
<dbReference type="PROSITE" id="PS50172">
    <property type="entry name" value="BRCT"/>
    <property type="match status" value="1"/>
</dbReference>
<sequence>MPATGCLKNTTITLIQPLEVYDPKWTKASLDRWIGHAKGRAITKFTSNTTHVVCTEKAYQQQTGDIRAAVAARKKGERFHVVSPEWLAETLSQQKRAKESEFSWEKLAKSSGGRGRKKKKKSSSDVEDEEEEAVVKRPKTAGGLLREVFQEHTELFVSEGERRALKGVFEREEEVKRQAVFAEERERKEMRAKAEKEAVFRKGAKKARNEIFSDNHHIYMDVTGFKYDIILTKVDARLNRNERYALTIYESNSTPNTYATNLHYAGTGIQSSNNVIAALGCRFKTAFHAFRKVFKEKTKGEWDERMSQVTGKGRKTGEIEGSVNGSVKGRAVSESEVVAAQQAFIYTPPLYGPKGLLPEKKKVVGWPPGPALPVPTTGYGREGLTGAEEVERWMNGAAGGDGPTPAGDSVAEPAGHNGMTDYDAYMSGQFRTDAQAAEAGEAAISAMLPDDLGATGFPFVAVEDSVFPGEVTAEDGGMVLGEAESAEGSLQEQVVVEGHFDVGVGNAAKQDLPAEVVPETQDGDATQLASDAGMGLEAFMKDLHKAAIEPSDSLTGVPEAAAEPSTELEMSDLPTPETPAVDLGKSVLGKRKAWPTTAIAEPEAEANSEADDVEEKSPKHAKLTTSEVESEEPEEEQEDLGEFHDALAGDEMMVDGDESGGAGEEMVTGDAEETADQAEKGTRMEVVVGMEEQSRAETAVGVEVSV</sequence>
<proteinExistence type="predicted"/>
<dbReference type="Proteomes" id="UP001175353">
    <property type="component" value="Unassembled WGS sequence"/>
</dbReference>
<feature type="region of interest" description="Disordered" evidence="1">
    <location>
        <begin position="102"/>
        <end position="135"/>
    </location>
</feature>
<feature type="region of interest" description="Disordered" evidence="1">
    <location>
        <begin position="550"/>
        <end position="680"/>
    </location>
</feature>
<gene>
    <name evidence="4" type="ORF">LTR91_022544</name>
</gene>
<evidence type="ECO:0000313" key="5">
    <source>
        <dbReference type="Proteomes" id="UP001175353"/>
    </source>
</evidence>
<evidence type="ECO:0000313" key="4">
    <source>
        <dbReference type="EMBL" id="KAK0956109.1"/>
    </source>
</evidence>
<dbReference type="EMBL" id="JAUJLE010000447">
    <property type="protein sequence ID" value="KAK0956109.1"/>
    <property type="molecule type" value="Genomic_DNA"/>
</dbReference>
<feature type="compositionally biased region" description="Acidic residues" evidence="1">
    <location>
        <begin position="628"/>
        <end position="640"/>
    </location>
</feature>
<dbReference type="PROSITE" id="PS51977">
    <property type="entry name" value="WGR"/>
    <property type="match status" value="1"/>
</dbReference>
<dbReference type="InterPro" id="IPR001357">
    <property type="entry name" value="BRCT_dom"/>
</dbReference>
<dbReference type="InterPro" id="IPR036930">
    <property type="entry name" value="WGR_dom_sf"/>
</dbReference>
<evidence type="ECO:0000259" key="3">
    <source>
        <dbReference type="PROSITE" id="PS51977"/>
    </source>
</evidence>
<name>A0AAN6H825_9PEZI</name>
<comment type="caution">
    <text evidence="4">The sequence shown here is derived from an EMBL/GenBank/DDBJ whole genome shotgun (WGS) entry which is preliminary data.</text>
</comment>
<protein>
    <recommendedName>
        <fullName evidence="6">BRCT domain-containing protein</fullName>
    </recommendedName>
</protein>
<dbReference type="SUPFAM" id="SSF142921">
    <property type="entry name" value="WGR domain-like"/>
    <property type="match status" value="1"/>
</dbReference>
<dbReference type="Gene3D" id="3.40.50.10190">
    <property type="entry name" value="BRCT domain"/>
    <property type="match status" value="1"/>
</dbReference>
<organism evidence="4 5">
    <name type="scientific">Friedmanniomyces endolithicus</name>
    <dbReference type="NCBI Taxonomy" id="329885"/>
    <lineage>
        <taxon>Eukaryota</taxon>
        <taxon>Fungi</taxon>
        <taxon>Dikarya</taxon>
        <taxon>Ascomycota</taxon>
        <taxon>Pezizomycotina</taxon>
        <taxon>Dothideomycetes</taxon>
        <taxon>Dothideomycetidae</taxon>
        <taxon>Mycosphaerellales</taxon>
        <taxon>Teratosphaeriaceae</taxon>
        <taxon>Friedmanniomyces</taxon>
    </lineage>
</organism>
<dbReference type="SUPFAM" id="SSF52113">
    <property type="entry name" value="BRCT domain"/>
    <property type="match status" value="1"/>
</dbReference>
<feature type="domain" description="BRCT" evidence="2">
    <location>
        <begin position="2"/>
        <end position="104"/>
    </location>
</feature>
<evidence type="ECO:0000259" key="2">
    <source>
        <dbReference type="PROSITE" id="PS50172"/>
    </source>
</evidence>